<gene>
    <name evidence="13" type="primary">dapB</name>
    <name evidence="16" type="ORF">EDM56_25430</name>
</gene>
<feature type="active site" description="Proton donor" evidence="13">
    <location>
        <position position="166"/>
    </location>
</feature>
<evidence type="ECO:0000256" key="5">
    <source>
        <dbReference type="ARBA" id="ARBA00022915"/>
    </source>
</evidence>
<dbReference type="GO" id="GO:0019877">
    <property type="term" value="P:diaminopimelate biosynthetic process"/>
    <property type="evidence" value="ECO:0007669"/>
    <property type="project" value="UniProtKB-UniRule"/>
</dbReference>
<dbReference type="Gene3D" id="3.40.50.720">
    <property type="entry name" value="NAD(P)-binding Rossmann-like Domain"/>
    <property type="match status" value="1"/>
</dbReference>
<comment type="catalytic activity">
    <reaction evidence="12 13">
        <text>(S)-2,3,4,5-tetrahydrodipicolinate + NAD(+) + H2O = (2S,4S)-4-hydroxy-2,3,4,5-tetrahydrodipicolinate + NADH + H(+)</text>
        <dbReference type="Rhea" id="RHEA:35323"/>
        <dbReference type="ChEBI" id="CHEBI:15377"/>
        <dbReference type="ChEBI" id="CHEBI:15378"/>
        <dbReference type="ChEBI" id="CHEBI:16845"/>
        <dbReference type="ChEBI" id="CHEBI:57540"/>
        <dbReference type="ChEBI" id="CHEBI:57945"/>
        <dbReference type="ChEBI" id="CHEBI:67139"/>
        <dbReference type="EC" id="1.17.1.8"/>
    </reaction>
</comment>
<feature type="binding site" evidence="13">
    <location>
        <position position="163"/>
    </location>
    <ligand>
        <name>(S)-2,3,4,5-tetrahydrodipicolinate</name>
        <dbReference type="ChEBI" id="CHEBI:16845"/>
    </ligand>
</feature>
<dbReference type="Gene3D" id="3.30.360.10">
    <property type="entry name" value="Dihydrodipicolinate Reductase, domain 2"/>
    <property type="match status" value="1"/>
</dbReference>
<evidence type="ECO:0000256" key="2">
    <source>
        <dbReference type="ARBA" id="ARBA00022490"/>
    </source>
</evidence>
<dbReference type="GO" id="GO:0016726">
    <property type="term" value="F:oxidoreductase activity, acting on CH or CH2 groups, NAD or NADP as acceptor"/>
    <property type="evidence" value="ECO:0007669"/>
    <property type="project" value="UniProtKB-UniRule"/>
</dbReference>
<keyword evidence="8 13" id="KW-0457">Lysine biosynthesis</keyword>
<feature type="binding site" evidence="13">
    <location>
        <begin position="132"/>
        <end position="135"/>
    </location>
    <ligand>
        <name>NAD(+)</name>
        <dbReference type="ChEBI" id="CHEBI:57540"/>
    </ligand>
</feature>
<dbReference type="Proteomes" id="UP000271031">
    <property type="component" value="Unassembled WGS sequence"/>
</dbReference>
<dbReference type="PANTHER" id="PTHR20836">
    <property type="entry name" value="DIHYDRODIPICOLINATE REDUCTASE"/>
    <property type="match status" value="1"/>
</dbReference>
<name>A0A3M8D0R6_9BACL</name>
<feature type="binding site" evidence="13">
    <location>
        <position position="53"/>
    </location>
    <ligand>
        <name>NAD(+)</name>
        <dbReference type="ChEBI" id="CHEBI:57540"/>
    </ligand>
</feature>
<dbReference type="PIRSF" id="PIRSF000161">
    <property type="entry name" value="DHPR"/>
    <property type="match status" value="1"/>
</dbReference>
<dbReference type="AlphaFoldDB" id="A0A3M8D0R6"/>
<evidence type="ECO:0000256" key="6">
    <source>
        <dbReference type="ARBA" id="ARBA00023002"/>
    </source>
</evidence>
<dbReference type="InterPro" id="IPR022664">
    <property type="entry name" value="DapB_N_CS"/>
</dbReference>
<evidence type="ECO:0000313" key="16">
    <source>
        <dbReference type="EMBL" id="RNB81660.1"/>
    </source>
</evidence>
<feature type="domain" description="Dihydrodipicolinate reductase N-terminal" evidence="14">
    <location>
        <begin position="11"/>
        <end position="135"/>
    </location>
</feature>
<feature type="binding site" evidence="13">
    <location>
        <begin position="106"/>
        <end position="108"/>
    </location>
    <ligand>
        <name>NAD(+)</name>
        <dbReference type="ChEBI" id="CHEBI:57540"/>
    </ligand>
</feature>
<keyword evidence="3 13" id="KW-0028">Amino-acid biosynthesis</keyword>
<keyword evidence="6 13" id="KW-0560">Oxidoreductase</keyword>
<keyword evidence="17" id="KW-1185">Reference proteome</keyword>
<reference evidence="16 17" key="1">
    <citation type="submission" date="2018-10" db="EMBL/GenBank/DDBJ databases">
        <title>Phylogenomics of Brevibacillus.</title>
        <authorList>
            <person name="Dunlap C."/>
        </authorList>
    </citation>
    <scope>NUCLEOTIDE SEQUENCE [LARGE SCALE GENOMIC DNA]</scope>
    <source>
        <strain evidence="16 17">JCM 15716</strain>
    </source>
</reference>
<feature type="binding site" evidence="13">
    <location>
        <position position="58"/>
    </location>
    <ligand>
        <name>NADP(+)</name>
        <dbReference type="ChEBI" id="CHEBI:58349"/>
    </ligand>
</feature>
<sequence length="273" mass="29971">METLERNEKTIKVAVAGAKGRMGQEVVKMLIQDPTLEFVVAVDSKLHGVDVGEAIGGRTLGVQFVQSVEEAFQKYQPDVLVDFTTPQTVFQHMELSLQYKVRPVIGTTGLSTEQMEDLTRRYTEAKLGGIIAPNFAIGAILCMKFAAMAAKYMPHVEIIELHHDRKLDAPSGTALKTAELIAKSRAELAQGHPQEEESIPGARGAEYHGFRIHSVRLPGMVAHQEVLFGATGQTLSIRHDSINRESFMPGVNMAIKAAMNMDTLVYGLENLLD</sequence>
<dbReference type="InterPro" id="IPR022663">
    <property type="entry name" value="DapB_C"/>
</dbReference>
<feature type="active site" description="Proton donor/acceptor" evidence="13">
    <location>
        <position position="162"/>
    </location>
</feature>
<dbReference type="EC" id="1.17.1.8" evidence="10 13"/>
<keyword evidence="7 13" id="KW-0520">NAD</keyword>
<dbReference type="CDD" id="cd02274">
    <property type="entry name" value="DHDPR_N"/>
    <property type="match status" value="1"/>
</dbReference>
<dbReference type="GO" id="GO:0005829">
    <property type="term" value="C:cytosol"/>
    <property type="evidence" value="ECO:0007669"/>
    <property type="project" value="TreeGrafter"/>
</dbReference>
<keyword evidence="5 13" id="KW-0220">Diaminopimelate biosynthesis</keyword>
<dbReference type="EMBL" id="RHHQ01000022">
    <property type="protein sequence ID" value="RNB81660.1"/>
    <property type="molecule type" value="Genomic_DNA"/>
</dbReference>
<evidence type="ECO:0000256" key="3">
    <source>
        <dbReference type="ARBA" id="ARBA00022605"/>
    </source>
</evidence>
<dbReference type="GO" id="GO:0008839">
    <property type="term" value="F:4-hydroxy-tetrahydrodipicolinate reductase"/>
    <property type="evidence" value="ECO:0007669"/>
    <property type="project" value="UniProtKB-UniRule"/>
</dbReference>
<protein>
    <recommendedName>
        <fullName evidence="10 13">4-hydroxy-tetrahydrodipicolinate reductase</fullName>
        <shortName evidence="13">HTPA reductase</shortName>
        <ecNumber evidence="10 13">1.17.1.8</ecNumber>
    </recommendedName>
</protein>
<feature type="binding site" evidence="13">
    <location>
        <begin position="172"/>
        <end position="173"/>
    </location>
    <ligand>
        <name>(S)-2,3,4,5-tetrahydrodipicolinate</name>
        <dbReference type="ChEBI" id="CHEBI:16845"/>
    </ligand>
</feature>
<comment type="caution">
    <text evidence="16">The sequence shown here is derived from an EMBL/GenBank/DDBJ whole genome shotgun (WGS) entry which is preliminary data.</text>
</comment>
<proteinExistence type="inferred from homology"/>
<dbReference type="NCBIfam" id="TIGR00036">
    <property type="entry name" value="dapB"/>
    <property type="match status" value="1"/>
</dbReference>
<evidence type="ECO:0000256" key="7">
    <source>
        <dbReference type="ARBA" id="ARBA00023027"/>
    </source>
</evidence>
<keyword evidence="2 13" id="KW-0963">Cytoplasm</keyword>
<dbReference type="RefSeq" id="WP_122920744.1">
    <property type="nucleotide sequence ID" value="NZ_RHHQ01000022.1"/>
</dbReference>
<evidence type="ECO:0000256" key="11">
    <source>
        <dbReference type="ARBA" id="ARBA00049080"/>
    </source>
</evidence>
<evidence type="ECO:0000256" key="1">
    <source>
        <dbReference type="ARBA" id="ARBA00006642"/>
    </source>
</evidence>
<feature type="domain" description="Dihydrodipicolinate reductase C-terminal" evidence="15">
    <location>
        <begin position="138"/>
        <end position="272"/>
    </location>
</feature>
<dbReference type="GO" id="GO:0050661">
    <property type="term" value="F:NADP binding"/>
    <property type="evidence" value="ECO:0007669"/>
    <property type="project" value="UniProtKB-UniRule"/>
</dbReference>
<evidence type="ECO:0000256" key="9">
    <source>
        <dbReference type="ARBA" id="ARBA00037922"/>
    </source>
</evidence>
<dbReference type="UniPathway" id="UPA00034">
    <property type="reaction ID" value="UER00018"/>
</dbReference>
<dbReference type="InterPro" id="IPR000846">
    <property type="entry name" value="DapB_N"/>
</dbReference>
<dbReference type="SUPFAM" id="SSF55347">
    <property type="entry name" value="Glyceraldehyde-3-phosphate dehydrogenase-like, C-terminal domain"/>
    <property type="match status" value="1"/>
</dbReference>
<comment type="subunit">
    <text evidence="13">Homotetramer.</text>
</comment>
<dbReference type="FunFam" id="3.30.360.10:FF:000009">
    <property type="entry name" value="4-hydroxy-tetrahydrodipicolinate reductase"/>
    <property type="match status" value="1"/>
</dbReference>
<dbReference type="InterPro" id="IPR036291">
    <property type="entry name" value="NAD(P)-bd_dom_sf"/>
</dbReference>
<evidence type="ECO:0000259" key="14">
    <source>
        <dbReference type="Pfam" id="PF01113"/>
    </source>
</evidence>
<accession>A0A3M8D0R6</accession>
<dbReference type="Pfam" id="PF01113">
    <property type="entry name" value="DapB_N"/>
    <property type="match status" value="1"/>
</dbReference>
<dbReference type="SUPFAM" id="SSF51735">
    <property type="entry name" value="NAD(P)-binding Rossmann-fold domains"/>
    <property type="match status" value="1"/>
</dbReference>
<dbReference type="GO" id="GO:0051287">
    <property type="term" value="F:NAD binding"/>
    <property type="evidence" value="ECO:0007669"/>
    <property type="project" value="UniProtKB-UniRule"/>
</dbReference>
<evidence type="ECO:0000256" key="4">
    <source>
        <dbReference type="ARBA" id="ARBA00022857"/>
    </source>
</evidence>
<comment type="subcellular location">
    <subcellularLocation>
        <location evidence="13">Cytoplasm</location>
    </subcellularLocation>
</comment>
<evidence type="ECO:0000256" key="12">
    <source>
        <dbReference type="ARBA" id="ARBA00049396"/>
    </source>
</evidence>
<organism evidence="16 17">
    <name type="scientific">Brevibacillus fluminis</name>
    <dbReference type="NCBI Taxonomy" id="511487"/>
    <lineage>
        <taxon>Bacteria</taxon>
        <taxon>Bacillati</taxon>
        <taxon>Bacillota</taxon>
        <taxon>Bacilli</taxon>
        <taxon>Bacillales</taxon>
        <taxon>Paenibacillaceae</taxon>
        <taxon>Brevibacillus</taxon>
    </lineage>
</organism>
<evidence type="ECO:0000256" key="10">
    <source>
        <dbReference type="ARBA" id="ARBA00038983"/>
    </source>
</evidence>
<evidence type="ECO:0000256" key="8">
    <source>
        <dbReference type="ARBA" id="ARBA00023154"/>
    </source>
</evidence>
<feature type="binding site" evidence="13">
    <location>
        <begin position="17"/>
        <end position="22"/>
    </location>
    <ligand>
        <name>NAD(+)</name>
        <dbReference type="ChEBI" id="CHEBI:57540"/>
    </ligand>
</feature>
<dbReference type="OrthoDB" id="9790352at2"/>
<comment type="similarity">
    <text evidence="1 13">Belongs to the DapB family.</text>
</comment>
<dbReference type="PANTHER" id="PTHR20836:SF0">
    <property type="entry name" value="4-HYDROXY-TETRAHYDRODIPICOLINATE REDUCTASE 1, CHLOROPLASTIC-RELATED"/>
    <property type="match status" value="1"/>
</dbReference>
<comment type="pathway">
    <text evidence="9 13">Amino-acid biosynthesis; L-lysine biosynthesis via DAP pathway; (S)-tetrahydrodipicolinate from L-aspartate: step 4/4.</text>
</comment>
<comment type="catalytic activity">
    <reaction evidence="11 13">
        <text>(S)-2,3,4,5-tetrahydrodipicolinate + NADP(+) + H2O = (2S,4S)-4-hydroxy-2,3,4,5-tetrahydrodipicolinate + NADPH + H(+)</text>
        <dbReference type="Rhea" id="RHEA:35331"/>
        <dbReference type="ChEBI" id="CHEBI:15377"/>
        <dbReference type="ChEBI" id="CHEBI:15378"/>
        <dbReference type="ChEBI" id="CHEBI:16845"/>
        <dbReference type="ChEBI" id="CHEBI:57783"/>
        <dbReference type="ChEBI" id="CHEBI:58349"/>
        <dbReference type="ChEBI" id="CHEBI:67139"/>
        <dbReference type="EC" id="1.17.1.8"/>
    </reaction>
</comment>
<comment type="caution">
    <text evidence="13">Was originally thought to be a dihydrodipicolinate reductase (DHDPR), catalyzing the conversion of dihydrodipicolinate to tetrahydrodipicolinate. However, it was shown in E.coli that the substrate of the enzymatic reaction is not dihydrodipicolinate (DHDP) but in fact (2S,4S)-4-hydroxy-2,3,4,5-tetrahydrodipicolinic acid (HTPA), the product released by the DapA-catalyzed reaction.</text>
</comment>
<evidence type="ECO:0000259" key="15">
    <source>
        <dbReference type="Pfam" id="PF05173"/>
    </source>
</evidence>
<dbReference type="HAMAP" id="MF_00102">
    <property type="entry name" value="DapB"/>
    <property type="match status" value="1"/>
</dbReference>
<evidence type="ECO:0000313" key="17">
    <source>
        <dbReference type="Proteomes" id="UP000271031"/>
    </source>
</evidence>
<evidence type="ECO:0000256" key="13">
    <source>
        <dbReference type="HAMAP-Rule" id="MF_00102"/>
    </source>
</evidence>
<dbReference type="GO" id="GO:0009089">
    <property type="term" value="P:lysine biosynthetic process via diaminopimelate"/>
    <property type="evidence" value="ECO:0007669"/>
    <property type="project" value="UniProtKB-UniRule"/>
</dbReference>
<keyword evidence="4 13" id="KW-0521">NADP</keyword>
<dbReference type="PROSITE" id="PS01298">
    <property type="entry name" value="DAPB"/>
    <property type="match status" value="1"/>
</dbReference>
<dbReference type="Pfam" id="PF05173">
    <property type="entry name" value="DapB_C"/>
    <property type="match status" value="1"/>
</dbReference>
<dbReference type="InterPro" id="IPR023940">
    <property type="entry name" value="DHDPR_bac"/>
</dbReference>
<comment type="function">
    <text evidence="13">Catalyzes the conversion of 4-hydroxy-tetrahydrodipicolinate (HTPA) to tetrahydrodipicolinate.</text>
</comment>